<gene>
    <name evidence="1" type="ORF">A8708_30215</name>
</gene>
<dbReference type="OrthoDB" id="2969567at2"/>
<proteinExistence type="predicted"/>
<dbReference type="InterPro" id="IPR056084">
    <property type="entry name" value="DUF7667"/>
</dbReference>
<reference evidence="1 2" key="1">
    <citation type="submission" date="2016-05" db="EMBL/GenBank/DDBJ databases">
        <title>Paenibacillus sp. 1ZS3-15 nov., isolated from the rhizosphere soil.</title>
        <authorList>
            <person name="Zhang X.X."/>
            <person name="Zhang J."/>
        </authorList>
    </citation>
    <scope>NUCLEOTIDE SEQUENCE [LARGE SCALE GENOMIC DNA]</scope>
    <source>
        <strain evidence="1 2">1ZS3-15</strain>
    </source>
</reference>
<dbReference type="EMBL" id="LYPB01000049">
    <property type="protein sequence ID" value="OAS21164.1"/>
    <property type="molecule type" value="Genomic_DNA"/>
</dbReference>
<protein>
    <recommendedName>
        <fullName evidence="3">IDEAL domain-containing protein</fullName>
    </recommendedName>
</protein>
<comment type="caution">
    <text evidence="1">The sequence shown here is derived from an EMBL/GenBank/DDBJ whole genome shotgun (WGS) entry which is preliminary data.</text>
</comment>
<keyword evidence="2" id="KW-1185">Reference proteome</keyword>
<dbReference type="Pfam" id="PF24704">
    <property type="entry name" value="DUF7667"/>
    <property type="match status" value="1"/>
</dbReference>
<accession>A0A198AI31</accession>
<evidence type="ECO:0000313" key="1">
    <source>
        <dbReference type="EMBL" id="OAS21164.1"/>
    </source>
</evidence>
<dbReference type="AlphaFoldDB" id="A0A198AI31"/>
<evidence type="ECO:0000313" key="2">
    <source>
        <dbReference type="Proteomes" id="UP000078454"/>
    </source>
</evidence>
<dbReference type="RefSeq" id="WP_068662741.1">
    <property type="nucleotide sequence ID" value="NZ_LYPB01000049.1"/>
</dbReference>
<evidence type="ECO:0008006" key="3">
    <source>
        <dbReference type="Google" id="ProtNLM"/>
    </source>
</evidence>
<name>A0A198AI31_9BACL</name>
<sequence length="74" mass="8587">MALSDSPIIQRIAALRIEQKSQKLDQVQQNELDLCLDWLVNFLYKQALLKNFSLMASMTDDFDWQHAICADLDD</sequence>
<dbReference type="Proteomes" id="UP000078454">
    <property type="component" value="Unassembled WGS sequence"/>
</dbReference>
<organism evidence="1 2">
    <name type="scientific">Paenibacillus oryzisoli</name>
    <dbReference type="NCBI Taxonomy" id="1850517"/>
    <lineage>
        <taxon>Bacteria</taxon>
        <taxon>Bacillati</taxon>
        <taxon>Bacillota</taxon>
        <taxon>Bacilli</taxon>
        <taxon>Bacillales</taxon>
        <taxon>Paenibacillaceae</taxon>
        <taxon>Paenibacillus</taxon>
    </lineage>
</organism>